<dbReference type="GO" id="GO:0016491">
    <property type="term" value="F:oxidoreductase activity"/>
    <property type="evidence" value="ECO:0007669"/>
    <property type="project" value="UniProtKB-KW"/>
</dbReference>
<comment type="caution">
    <text evidence="5">The sequence shown here is derived from an EMBL/GenBank/DDBJ whole genome shotgun (WGS) entry which is preliminary data.</text>
</comment>
<feature type="non-terminal residue" evidence="5">
    <location>
        <position position="1"/>
    </location>
</feature>
<dbReference type="Gene3D" id="3.40.50.720">
    <property type="entry name" value="NAD(P)-binding Rossmann-like Domain"/>
    <property type="match status" value="1"/>
</dbReference>
<comment type="similarity">
    <text evidence="1">Belongs to the short-chain dehydrogenases/reductases (SDR) family.</text>
</comment>
<feature type="transmembrane region" description="Helical" evidence="4">
    <location>
        <begin position="12"/>
        <end position="34"/>
    </location>
</feature>
<evidence type="ECO:0000256" key="1">
    <source>
        <dbReference type="ARBA" id="ARBA00006484"/>
    </source>
</evidence>
<evidence type="ECO:0000256" key="3">
    <source>
        <dbReference type="ARBA" id="ARBA00023002"/>
    </source>
</evidence>
<sequence length="387" mass="43263">VVWSDRSVRSNAVTLAISLVSFIVWVLRAIASFVPVEYRWIAVTVQVYIIAAWTVARELITELLWPKTHRQCVDALLESQFMKSRSVRIRAGTETALVTGADGTIGSQIVFLMIKLGFNVCALSGSASKMRSIIADWSPVEKARIKVFQINFAEPLRMRTYLEQLRERFDQFDVVVLAAGTMLSPEGPVNGYEHHEWVNVISQAAVLRAVDDKLSEDARIVCMSSVCAHLALSNELSDEELLHSSRYGVYEAYARSKLHLAVYCEQLAREWANASPSSGKHPSSSSSHTRRIVAVHPGVVPGGLYRHTNPVFRFISDRLAHLLRSAVVAATLTLHTALRDDAVSGAYYEDRERLRLRSDLPQQRRALLFKQIEAAVEDIFSTTQPSV</sequence>
<evidence type="ECO:0008006" key="7">
    <source>
        <dbReference type="Google" id="ProtNLM"/>
    </source>
</evidence>
<protein>
    <recommendedName>
        <fullName evidence="7">Dehydrogenase</fullName>
    </recommendedName>
</protein>
<accession>A0AAV5VYB7</accession>
<evidence type="ECO:0000313" key="6">
    <source>
        <dbReference type="Proteomes" id="UP001432322"/>
    </source>
</evidence>
<keyword evidence="4" id="KW-0472">Membrane</keyword>
<keyword evidence="4" id="KW-0812">Transmembrane</keyword>
<dbReference type="Proteomes" id="UP001432322">
    <property type="component" value="Unassembled WGS sequence"/>
</dbReference>
<dbReference type="PANTHER" id="PTHR24320:SF282">
    <property type="entry name" value="WW DOMAIN-CONTAINING OXIDOREDUCTASE"/>
    <property type="match status" value="1"/>
</dbReference>
<reference evidence="5" key="1">
    <citation type="submission" date="2023-10" db="EMBL/GenBank/DDBJ databases">
        <title>Genome assembly of Pristionchus species.</title>
        <authorList>
            <person name="Yoshida K."/>
            <person name="Sommer R.J."/>
        </authorList>
    </citation>
    <scope>NUCLEOTIDE SEQUENCE</scope>
    <source>
        <strain evidence="5">RS5133</strain>
    </source>
</reference>
<keyword evidence="4" id="KW-1133">Transmembrane helix</keyword>
<evidence type="ECO:0000313" key="5">
    <source>
        <dbReference type="EMBL" id="GMT24607.1"/>
    </source>
</evidence>
<dbReference type="Pfam" id="PF00106">
    <property type="entry name" value="adh_short"/>
    <property type="match status" value="1"/>
</dbReference>
<dbReference type="PANTHER" id="PTHR24320">
    <property type="entry name" value="RETINOL DEHYDROGENASE"/>
    <property type="match status" value="1"/>
</dbReference>
<keyword evidence="2" id="KW-0521">NADP</keyword>
<proteinExistence type="inferred from homology"/>
<dbReference type="EMBL" id="BTSY01000004">
    <property type="protein sequence ID" value="GMT24607.1"/>
    <property type="molecule type" value="Genomic_DNA"/>
</dbReference>
<evidence type="ECO:0000256" key="4">
    <source>
        <dbReference type="SAM" id="Phobius"/>
    </source>
</evidence>
<dbReference type="InterPro" id="IPR002347">
    <property type="entry name" value="SDR_fam"/>
</dbReference>
<dbReference type="AlphaFoldDB" id="A0AAV5VYB7"/>
<keyword evidence="6" id="KW-1185">Reference proteome</keyword>
<dbReference type="SUPFAM" id="SSF51735">
    <property type="entry name" value="NAD(P)-binding Rossmann-fold domains"/>
    <property type="match status" value="1"/>
</dbReference>
<name>A0AAV5VYB7_9BILA</name>
<keyword evidence="3" id="KW-0560">Oxidoreductase</keyword>
<evidence type="ECO:0000256" key="2">
    <source>
        <dbReference type="ARBA" id="ARBA00022857"/>
    </source>
</evidence>
<dbReference type="InterPro" id="IPR036291">
    <property type="entry name" value="NAD(P)-bd_dom_sf"/>
</dbReference>
<organism evidence="5 6">
    <name type="scientific">Pristionchus fissidentatus</name>
    <dbReference type="NCBI Taxonomy" id="1538716"/>
    <lineage>
        <taxon>Eukaryota</taxon>
        <taxon>Metazoa</taxon>
        <taxon>Ecdysozoa</taxon>
        <taxon>Nematoda</taxon>
        <taxon>Chromadorea</taxon>
        <taxon>Rhabditida</taxon>
        <taxon>Rhabditina</taxon>
        <taxon>Diplogasteromorpha</taxon>
        <taxon>Diplogasteroidea</taxon>
        <taxon>Neodiplogasteridae</taxon>
        <taxon>Pristionchus</taxon>
    </lineage>
</organism>
<gene>
    <name evidence="5" type="ORF">PFISCL1PPCAC_15904</name>
</gene>